<dbReference type="EMBL" id="KI913953">
    <property type="protein sequence ID" value="ETW09314.1"/>
    <property type="molecule type" value="Genomic_DNA"/>
</dbReference>
<dbReference type="VEuPathDB" id="FungiDB:H310_01699"/>
<proteinExistence type="predicted"/>
<accession>A0A024USI1</accession>
<dbReference type="eggNOG" id="ENOG502SQV2">
    <property type="taxonomic scope" value="Eukaryota"/>
</dbReference>
<sequence>MATTWASLQARLQSTVDYEQSDAASDLFDFWFSLAADFAQTGSNIVIMQRNTRQALEIIFDTYPVQRIRDPSTDLYAARELFRHAQAIFEILRTKPKFTALLDPFLIDTMHDPSVNSLSLYLATTGVHSLELVAYGDNIHSGTRVDAIATLESLLELWEFLAAGPWAHSYSPSPSQSFSPGCVLTFQLAHLAQTISSVSTDSIVRDVAIVLLQRIARFDTSYAPVIALSRVARDVLALSPLWSMGVLASSAAMENLMSKVVATSTEHAAAKALYCTAVMESLYEALMNHRSSREWAFNADVHEARLTQLFHACLHTYKLHPNEANRAVLPDAYLHAMESILLNYPDCVGIVQFALDTNEYGMVALIGRTAHVFAPAVWTDLVLPFARAQLALLPLQGVSGNQRDQEIVNLVREACRLYYLNIDRVPPPLLGRNVFLTVIQAIRHGYIETERFTEILALILHRHYSMGHVQVYQWLPTLLLPEVAHNHKTRRALVEAVLIALGLQNSAFGLENAVMSAETSRAISDAFSVIVAKLRTGPADMLWHEICLNFGPFVHEHRSALAALLHSIGLELDACASRGVIAVDRLESLTELLYAMSTRIDASDAIAVVQLSLQVIQLGAGAITSNMFEGTLVNALDLLSDKDNGLDLVTTELALSVCGPRTRAALARHVPHLCLEDVDPMVRQAALRYMLPRPDLIRAHSLAVIRSLYWIHNPMFKAEDASAKLCVDQLALATEACPVLVVLAEVSPLYVKECVLKLLSAANISAVNDPLSEAKFILPHLDRLATNVPRNALIRLVLSPAGISLLPLLVFLSAKWQQLVQEMMQSGFVVESTDASSATDASEFSKLDRMMRMNRRGATPRTFHCTVLGRDTLTQLLGSETADTAHNVPSRNQLHHLIVAEHEKGGFMKALRLANTMRAWYPDDYVELGTHTLVLQMLLPKVKDAHFPRMSMNGFAPSTLEAFSTYYRIMHEVKLLFPVESESILQLSTLLDALCLAKLHEVIAICGCDAARTWMDLHGFHSATAAAALQEASRAVVKPPLPFIPSAVPLPMAAPVQPSAPLWVETMLHVLDGDLPALALDSITLTE</sequence>
<dbReference type="GeneID" id="20078749"/>
<gene>
    <name evidence="1" type="ORF">H310_01699</name>
</gene>
<dbReference type="AlphaFoldDB" id="A0A024USI1"/>
<name>A0A024USI1_9STRA</name>
<evidence type="ECO:0000313" key="1">
    <source>
        <dbReference type="EMBL" id="ETW09314.1"/>
    </source>
</evidence>
<reference evidence="1" key="1">
    <citation type="submission" date="2013-12" db="EMBL/GenBank/DDBJ databases">
        <title>The Genome Sequence of Aphanomyces invadans NJM9701.</title>
        <authorList>
            <consortium name="The Broad Institute Genomics Platform"/>
            <person name="Russ C."/>
            <person name="Tyler B."/>
            <person name="van West P."/>
            <person name="Dieguez-Uribeondo J."/>
            <person name="Young S.K."/>
            <person name="Zeng Q."/>
            <person name="Gargeya S."/>
            <person name="Fitzgerald M."/>
            <person name="Abouelleil A."/>
            <person name="Alvarado L."/>
            <person name="Chapman S.B."/>
            <person name="Gainer-Dewar J."/>
            <person name="Goldberg J."/>
            <person name="Griggs A."/>
            <person name="Gujja S."/>
            <person name="Hansen M."/>
            <person name="Howarth C."/>
            <person name="Imamovic A."/>
            <person name="Ireland A."/>
            <person name="Larimer J."/>
            <person name="McCowan C."/>
            <person name="Murphy C."/>
            <person name="Pearson M."/>
            <person name="Poon T.W."/>
            <person name="Priest M."/>
            <person name="Roberts A."/>
            <person name="Saif S."/>
            <person name="Shea T."/>
            <person name="Sykes S."/>
            <person name="Wortman J."/>
            <person name="Nusbaum C."/>
            <person name="Birren B."/>
        </authorList>
    </citation>
    <scope>NUCLEOTIDE SEQUENCE [LARGE SCALE GENOMIC DNA]</scope>
    <source>
        <strain evidence="1">NJM9701</strain>
    </source>
</reference>
<protein>
    <submittedName>
        <fullName evidence="1">Uncharacterized protein</fullName>
    </submittedName>
</protein>
<dbReference type="RefSeq" id="XP_008863119.1">
    <property type="nucleotide sequence ID" value="XM_008864897.1"/>
</dbReference>
<organism evidence="1">
    <name type="scientific">Aphanomyces invadans</name>
    <dbReference type="NCBI Taxonomy" id="157072"/>
    <lineage>
        <taxon>Eukaryota</taxon>
        <taxon>Sar</taxon>
        <taxon>Stramenopiles</taxon>
        <taxon>Oomycota</taxon>
        <taxon>Saprolegniomycetes</taxon>
        <taxon>Saprolegniales</taxon>
        <taxon>Verrucalvaceae</taxon>
        <taxon>Aphanomyces</taxon>
    </lineage>
</organism>
<dbReference type="OrthoDB" id="19660at2759"/>